<dbReference type="PANTHER" id="PTHR12651">
    <property type="entry name" value="26S PROTEASOME NON-ATPASE REGULATORY SUBUNIT 9"/>
    <property type="match status" value="1"/>
</dbReference>
<dbReference type="Gene3D" id="6.10.140.1710">
    <property type="match status" value="1"/>
</dbReference>
<dbReference type="GO" id="GO:0005634">
    <property type="term" value="C:nucleus"/>
    <property type="evidence" value="ECO:0007669"/>
    <property type="project" value="TreeGrafter"/>
</dbReference>
<dbReference type="SMART" id="SM00228">
    <property type="entry name" value="PDZ"/>
    <property type="match status" value="1"/>
</dbReference>
<reference evidence="5" key="1">
    <citation type="submission" date="2021-11" db="EMBL/GenBank/DDBJ databases">
        <authorList>
            <person name="Islam A."/>
            <person name="Islam S."/>
            <person name="Flora M.S."/>
            <person name="Rahman M."/>
            <person name="Ziaur R.M."/>
            <person name="Epstein J.H."/>
            <person name="Hassan M."/>
            <person name="Klassen M."/>
            <person name="Woodard K."/>
            <person name="Webb A."/>
            <person name="Webby R.J."/>
            <person name="El Zowalaty M.E."/>
        </authorList>
    </citation>
    <scope>NUCLEOTIDE SEQUENCE</scope>
    <source>
        <strain evidence="5">Pbs3</strain>
    </source>
</reference>
<dbReference type="InterPro" id="IPR036034">
    <property type="entry name" value="PDZ_sf"/>
</dbReference>
<dbReference type="Proteomes" id="UP001160483">
    <property type="component" value="Unassembled WGS sequence"/>
</dbReference>
<comment type="caution">
    <text evidence="5">The sequence shown here is derived from an EMBL/GenBank/DDBJ whole genome shotgun (WGS) entry which is preliminary data.</text>
</comment>
<dbReference type="PANTHER" id="PTHR12651:SF1">
    <property type="entry name" value="26S PROTEASOME NON-ATPASE REGULATORY SUBUNIT 9"/>
    <property type="match status" value="1"/>
</dbReference>
<dbReference type="Gene3D" id="2.30.42.10">
    <property type="match status" value="1"/>
</dbReference>
<dbReference type="GO" id="GO:0070682">
    <property type="term" value="P:proteasome regulatory particle assembly"/>
    <property type="evidence" value="ECO:0007669"/>
    <property type="project" value="InterPro"/>
</dbReference>
<dbReference type="FunFam" id="2.30.42.10:FF:000107">
    <property type="entry name" value="26S proteasome non-ATPase regulatory subunit 9"/>
    <property type="match status" value="1"/>
</dbReference>
<feature type="domain" description="PDZ" evidence="4">
    <location>
        <begin position="120"/>
        <end position="192"/>
    </location>
</feature>
<feature type="coiled-coil region" evidence="3">
    <location>
        <begin position="1"/>
        <end position="28"/>
    </location>
</feature>
<dbReference type="AlphaFoldDB" id="A0AAU9KFY3"/>
<dbReference type="GO" id="GO:0005737">
    <property type="term" value="C:cytoplasm"/>
    <property type="evidence" value="ECO:0007669"/>
    <property type="project" value="TreeGrafter"/>
</dbReference>
<proteinExistence type="inferred from homology"/>
<dbReference type="SUPFAM" id="SSF50156">
    <property type="entry name" value="PDZ domain-like"/>
    <property type="match status" value="1"/>
</dbReference>
<protein>
    <recommendedName>
        <fullName evidence="4">PDZ domain-containing protein</fullName>
    </recommendedName>
</protein>
<dbReference type="InterPro" id="IPR001478">
    <property type="entry name" value="PDZ"/>
</dbReference>
<name>A0AAU9KFY3_9STRA</name>
<dbReference type="InterPro" id="IPR035269">
    <property type="entry name" value="PSMD9"/>
</dbReference>
<sequence length="217" mass="23946">MSDVLTEYENAIKAKEAIEEEIETYVAELTSGNNPGFNGSLVDNEGFPRADIDVYRVRQVRHSLAVKQTAHQLTMKKIEELLPQVFEIRCGKSECKMEKEALEAPTAAAVQTMKTTTTTDEVSAEERELQSFAVVESVQRKSPAELAGLQAQDQIMRFGSADASNHRELAAIKDIVQHNVGSSIRVLVRRGLELLVLKLTPQTWNGPGVLGCLVQPL</sequence>
<evidence type="ECO:0000256" key="2">
    <source>
        <dbReference type="ARBA" id="ARBA00023186"/>
    </source>
</evidence>
<evidence type="ECO:0000313" key="5">
    <source>
        <dbReference type="EMBL" id="CAH0473152.1"/>
    </source>
</evidence>
<evidence type="ECO:0000259" key="4">
    <source>
        <dbReference type="SMART" id="SM00228"/>
    </source>
</evidence>
<dbReference type="InterPro" id="IPR041489">
    <property type="entry name" value="PDZ_6"/>
</dbReference>
<dbReference type="Pfam" id="PF18265">
    <property type="entry name" value="Nas2_N"/>
    <property type="match status" value="1"/>
</dbReference>
<evidence type="ECO:0000256" key="1">
    <source>
        <dbReference type="ARBA" id="ARBA00005256"/>
    </source>
</evidence>
<gene>
    <name evidence="5" type="ORF">PBS003_LOCUS61</name>
</gene>
<keyword evidence="2" id="KW-0143">Chaperone</keyword>
<comment type="similarity">
    <text evidence="1">Belongs to the proteasome subunit p27 family.</text>
</comment>
<dbReference type="EMBL" id="CAKKTJ010000001">
    <property type="protein sequence ID" value="CAH0473152.1"/>
    <property type="molecule type" value="Genomic_DNA"/>
</dbReference>
<keyword evidence="3" id="KW-0175">Coiled coil</keyword>
<organism evidence="5 6">
    <name type="scientific">Peronospora belbahrii</name>
    <dbReference type="NCBI Taxonomy" id="622444"/>
    <lineage>
        <taxon>Eukaryota</taxon>
        <taxon>Sar</taxon>
        <taxon>Stramenopiles</taxon>
        <taxon>Oomycota</taxon>
        <taxon>Peronosporomycetes</taxon>
        <taxon>Peronosporales</taxon>
        <taxon>Peronosporaceae</taxon>
        <taxon>Peronospora</taxon>
    </lineage>
</organism>
<evidence type="ECO:0000313" key="6">
    <source>
        <dbReference type="Proteomes" id="UP001160483"/>
    </source>
</evidence>
<evidence type="ECO:0000256" key="3">
    <source>
        <dbReference type="SAM" id="Coils"/>
    </source>
</evidence>
<dbReference type="InterPro" id="IPR040815">
    <property type="entry name" value="Nas2_N"/>
</dbReference>
<accession>A0AAU9KFY3</accession>
<dbReference type="Pfam" id="PF17820">
    <property type="entry name" value="PDZ_6"/>
    <property type="match status" value="1"/>
</dbReference>